<gene>
    <name evidence="1" type="ORF">JM93_01223</name>
</gene>
<keyword evidence="2" id="KW-1185">Reference proteome</keyword>
<dbReference type="Proteomes" id="UP000320593">
    <property type="component" value="Unassembled WGS sequence"/>
</dbReference>
<evidence type="ECO:0000313" key="1">
    <source>
        <dbReference type="EMBL" id="TWI90244.1"/>
    </source>
</evidence>
<proteinExistence type="predicted"/>
<evidence type="ECO:0000313" key="2">
    <source>
        <dbReference type="Proteomes" id="UP000320593"/>
    </source>
</evidence>
<protein>
    <submittedName>
        <fullName evidence="1">Uncharacterized protein</fullName>
    </submittedName>
</protein>
<accession>A0A562TAP1</accession>
<reference evidence="1 2" key="1">
    <citation type="submission" date="2019-07" db="EMBL/GenBank/DDBJ databases">
        <title>Genomic Encyclopedia of Archaeal and Bacterial Type Strains, Phase II (KMG-II): from individual species to whole genera.</title>
        <authorList>
            <person name="Goeker M."/>
        </authorList>
    </citation>
    <scope>NUCLEOTIDE SEQUENCE [LARGE SCALE GENOMIC DNA]</scope>
    <source>
        <strain evidence="1 2">ATCC BAA-252</strain>
    </source>
</reference>
<organism evidence="1 2">
    <name type="scientific">Roseibium hamelinense</name>
    <dbReference type="NCBI Taxonomy" id="150831"/>
    <lineage>
        <taxon>Bacteria</taxon>
        <taxon>Pseudomonadati</taxon>
        <taxon>Pseudomonadota</taxon>
        <taxon>Alphaproteobacteria</taxon>
        <taxon>Hyphomicrobiales</taxon>
        <taxon>Stappiaceae</taxon>
        <taxon>Roseibium</taxon>
    </lineage>
</organism>
<dbReference type="RefSeq" id="WP_145341268.1">
    <property type="nucleotide sequence ID" value="NZ_SMLY01000086.1"/>
</dbReference>
<dbReference type="OrthoDB" id="7866944at2"/>
<dbReference type="EMBL" id="VLLF01000002">
    <property type="protein sequence ID" value="TWI90244.1"/>
    <property type="molecule type" value="Genomic_DNA"/>
</dbReference>
<name>A0A562TAP1_9HYPH</name>
<sequence>MGWWTSFKSIADKVIDAVATGIEVVGSLIGDAATATRVADIFETVADAVVNVVVTVAEAVNAVRSATSNANAPSSVEAIAEQSSLPALEMGAASIDPVGMALPAAQDDFSFV</sequence>
<comment type="caution">
    <text evidence="1">The sequence shown here is derived from an EMBL/GenBank/DDBJ whole genome shotgun (WGS) entry which is preliminary data.</text>
</comment>
<dbReference type="AlphaFoldDB" id="A0A562TAP1"/>